<gene>
    <name evidence="2" type="ORF">SAMN06297387_10821</name>
</gene>
<dbReference type="OrthoDB" id="30633at2"/>
<dbReference type="AlphaFoldDB" id="A0A286DW23"/>
<keyword evidence="2" id="KW-0808">Transferase</keyword>
<dbReference type="RefSeq" id="WP_097231359.1">
    <property type="nucleotide sequence ID" value="NZ_OCNE01000008.1"/>
</dbReference>
<dbReference type="Proteomes" id="UP000219072">
    <property type="component" value="Unassembled WGS sequence"/>
</dbReference>
<organism evidence="2 3">
    <name type="scientific">Streptomyces zhaozhouensis</name>
    <dbReference type="NCBI Taxonomy" id="1300267"/>
    <lineage>
        <taxon>Bacteria</taxon>
        <taxon>Bacillati</taxon>
        <taxon>Actinomycetota</taxon>
        <taxon>Actinomycetes</taxon>
        <taxon>Kitasatosporales</taxon>
        <taxon>Streptomycetaceae</taxon>
        <taxon>Streptomyces</taxon>
    </lineage>
</organism>
<evidence type="ECO:0000259" key="1">
    <source>
        <dbReference type="Pfam" id="PF01636"/>
    </source>
</evidence>
<sequence>MRVSIAESADHLAALYGLGPGPWTLRPVARGATGRVWRLSGEGEGADWAVKELLFGFDAGQVRDEAALRDAAVARGVPAPRFLASRDGSHTPALPAEFGPGHVKLYEWVEGVPVEPTAPDVLDWVGATLARIHLAGVAAREAPDDWYQRAPGADDWTRLLADARAAGAPWAGDLAAFHESSVAALSPHIAPAADDQLLVSHRDLQPQNVLRDARGPVLLDWDDTGPTTAERELASVLYMWSGRQRPRAEAARRLWRAYRDAGGPGRVRDLDSFSAFLAGTLNFLYVQARDAVNPELGARQRAFADAQVPAFLPDMPRSETLSRLVEAVDGTP</sequence>
<keyword evidence="3" id="KW-1185">Reference proteome</keyword>
<dbReference type="SUPFAM" id="SSF56112">
    <property type="entry name" value="Protein kinase-like (PK-like)"/>
    <property type="match status" value="1"/>
</dbReference>
<proteinExistence type="predicted"/>
<evidence type="ECO:0000313" key="2">
    <source>
        <dbReference type="EMBL" id="SOD62858.1"/>
    </source>
</evidence>
<dbReference type="Gene3D" id="3.90.1200.10">
    <property type="match status" value="1"/>
</dbReference>
<reference evidence="2 3" key="1">
    <citation type="submission" date="2017-09" db="EMBL/GenBank/DDBJ databases">
        <authorList>
            <person name="Ehlers B."/>
            <person name="Leendertz F.H."/>
        </authorList>
    </citation>
    <scope>NUCLEOTIDE SEQUENCE [LARGE SCALE GENOMIC DNA]</scope>
    <source>
        <strain evidence="2 3">CGMCC 4.7095</strain>
    </source>
</reference>
<name>A0A286DW23_9ACTN</name>
<protein>
    <submittedName>
        <fullName evidence="2">Phosphotransferase enzyme family protein</fullName>
    </submittedName>
</protein>
<feature type="domain" description="Aminoglycoside phosphotransferase" evidence="1">
    <location>
        <begin position="24"/>
        <end position="269"/>
    </location>
</feature>
<dbReference type="GO" id="GO:0016740">
    <property type="term" value="F:transferase activity"/>
    <property type="evidence" value="ECO:0007669"/>
    <property type="project" value="UniProtKB-KW"/>
</dbReference>
<dbReference type="InterPro" id="IPR011009">
    <property type="entry name" value="Kinase-like_dom_sf"/>
</dbReference>
<dbReference type="Pfam" id="PF01636">
    <property type="entry name" value="APH"/>
    <property type="match status" value="1"/>
</dbReference>
<dbReference type="InterPro" id="IPR002575">
    <property type="entry name" value="Aminoglycoside_PTrfase"/>
</dbReference>
<accession>A0A286DW23</accession>
<evidence type="ECO:0000313" key="3">
    <source>
        <dbReference type="Proteomes" id="UP000219072"/>
    </source>
</evidence>
<dbReference type="EMBL" id="OCNE01000008">
    <property type="protein sequence ID" value="SOD62858.1"/>
    <property type="molecule type" value="Genomic_DNA"/>
</dbReference>